<proteinExistence type="predicted"/>
<dbReference type="Proteomes" id="UP000654279">
    <property type="component" value="Unassembled WGS sequence"/>
</dbReference>
<comment type="caution">
    <text evidence="1">The sequence shown here is derived from an EMBL/GenBank/DDBJ whole genome shotgun (WGS) entry which is preliminary data.</text>
</comment>
<dbReference type="RefSeq" id="WP_249285051.1">
    <property type="nucleotide sequence ID" value="NZ_JACRSO010000002.1"/>
</dbReference>
<evidence type="ECO:0000313" key="2">
    <source>
        <dbReference type="Proteomes" id="UP000654279"/>
    </source>
</evidence>
<protein>
    <submittedName>
        <fullName evidence="1">Uncharacterized protein</fullName>
    </submittedName>
</protein>
<name>A0A926CYR1_9FIRM</name>
<keyword evidence="2" id="KW-1185">Reference proteome</keyword>
<reference evidence="1" key="1">
    <citation type="submission" date="2020-08" db="EMBL/GenBank/DDBJ databases">
        <title>Genome public.</title>
        <authorList>
            <person name="Liu C."/>
            <person name="Sun Q."/>
        </authorList>
    </citation>
    <scope>NUCLEOTIDE SEQUENCE</scope>
    <source>
        <strain evidence="1">NSJ-44</strain>
    </source>
</reference>
<organism evidence="1 2">
    <name type="scientific">Luoshenia tenuis</name>
    <dbReference type="NCBI Taxonomy" id="2763654"/>
    <lineage>
        <taxon>Bacteria</taxon>
        <taxon>Bacillati</taxon>
        <taxon>Bacillota</taxon>
        <taxon>Clostridia</taxon>
        <taxon>Christensenellales</taxon>
        <taxon>Christensenellaceae</taxon>
        <taxon>Luoshenia</taxon>
    </lineage>
</organism>
<evidence type="ECO:0000313" key="1">
    <source>
        <dbReference type="EMBL" id="MBC8529180.1"/>
    </source>
</evidence>
<accession>A0A926CYR1</accession>
<dbReference type="AlphaFoldDB" id="A0A926CYR1"/>
<gene>
    <name evidence="1" type="ORF">H8699_07040</name>
</gene>
<sequence length="176" mass="19248">MTKPDLETLKQARQLVQAVTPLQGDCGLVCGGRCCQPGGEDAPLGMVLFPGEEQLLSACPGYEFSQANWRLGDAPATLVACAGHCRRETRPLACRIFPLAIYLDEAMHLKLILDPAARFVCPLCASGLGGLQTAFRQAVAACAKRLVQDPVQRDFIYALSRRMDQLRQDPFYRLAP</sequence>
<dbReference type="EMBL" id="JACRSO010000002">
    <property type="protein sequence ID" value="MBC8529180.1"/>
    <property type="molecule type" value="Genomic_DNA"/>
</dbReference>